<evidence type="ECO:0000256" key="13">
    <source>
        <dbReference type="ARBA" id="ARBA00022982"/>
    </source>
</evidence>
<evidence type="ECO:0000256" key="10">
    <source>
        <dbReference type="ARBA" id="ARBA00022723"/>
    </source>
</evidence>
<dbReference type="Gene3D" id="1.10.760.10">
    <property type="entry name" value="Cytochrome c-like domain"/>
    <property type="match status" value="2"/>
</dbReference>
<sequence>MSSFWSIWISVITLGSILGCFLILRWCLSNKTGVKEGEDMHHEFDGIIEINNQLPKWWTMLFYVCIIWGVVYLVLYSGLGNFKGLLNWQSSNQNIRSLAESKAAVEALKTNGMISQYDREIASADAQYAPIFDAYFKKPITELARDPEALKVGQRLFSQNCSQCHGSDAGGQRGFPNLTDNDWLYGGSPEKIKETLLNGRQALMPAWIDVLGEQGIKEVVSYALSLSNRPDLDPKLVAAGKEKFANCVACHGADGKGNHAFGAPNLTDQIWLYGGTEKAITETLTHGRNGVMPSFKNTLGEKKIHLVASYIYSLSQNK</sequence>
<dbReference type="Gene3D" id="6.10.280.130">
    <property type="match status" value="1"/>
</dbReference>
<evidence type="ECO:0000313" key="23">
    <source>
        <dbReference type="Proteomes" id="UP001247805"/>
    </source>
</evidence>
<keyword evidence="23" id="KW-1185">Reference proteome</keyword>
<evidence type="ECO:0000259" key="21">
    <source>
        <dbReference type="PROSITE" id="PS51007"/>
    </source>
</evidence>
<keyword evidence="15 19" id="KW-0560">Oxidoreductase</keyword>
<feature type="domain" description="Cytochrome c" evidence="21">
    <location>
        <begin position="235"/>
        <end position="315"/>
    </location>
</feature>
<organism evidence="22 23">
    <name type="scientific">Paraglaciecola aquimarina</name>
    <dbReference type="NCBI Taxonomy" id="1235557"/>
    <lineage>
        <taxon>Bacteria</taxon>
        <taxon>Pseudomonadati</taxon>
        <taxon>Pseudomonadota</taxon>
        <taxon>Gammaproteobacteria</taxon>
        <taxon>Alteromonadales</taxon>
        <taxon>Alteromonadaceae</taxon>
        <taxon>Paraglaciecola</taxon>
    </lineage>
</organism>
<comment type="subcellular location">
    <subcellularLocation>
        <location evidence="1 19">Cell inner membrane</location>
    </subcellularLocation>
</comment>
<keyword evidence="9 20" id="KW-0812">Transmembrane</keyword>
<evidence type="ECO:0000256" key="14">
    <source>
        <dbReference type="ARBA" id="ARBA00022989"/>
    </source>
</evidence>
<keyword evidence="18 19" id="KW-0472">Membrane</keyword>
<dbReference type="PRINTS" id="PR00605">
    <property type="entry name" value="CYTCHROMECIC"/>
</dbReference>
<proteinExistence type="inferred from homology"/>
<evidence type="ECO:0000256" key="8">
    <source>
        <dbReference type="ARBA" id="ARBA00022660"/>
    </source>
</evidence>
<evidence type="ECO:0000256" key="1">
    <source>
        <dbReference type="ARBA" id="ARBA00004533"/>
    </source>
</evidence>
<dbReference type="InterPro" id="IPR032858">
    <property type="entry name" value="CcoP_N"/>
</dbReference>
<dbReference type="PIRSF" id="PIRSF000006">
    <property type="entry name" value="Cbb3-Cox_fixP"/>
    <property type="match status" value="1"/>
</dbReference>
<reference evidence="22 23" key="1">
    <citation type="submission" date="2023-10" db="EMBL/GenBank/DDBJ databases">
        <title>Glaciecola aquimarina strain GGW-M5 nov., isolated from a coastal seawater.</title>
        <authorList>
            <person name="Bayburt H."/>
            <person name="Kim J.M."/>
            <person name="Choi B.J."/>
            <person name="Jeon C.O."/>
        </authorList>
    </citation>
    <scope>NUCLEOTIDE SEQUENCE [LARGE SCALE GENOMIC DNA]</scope>
    <source>
        <strain evidence="22 23">KCTC 32108</strain>
    </source>
</reference>
<comment type="pathway">
    <text evidence="2 19">Energy metabolism; oxidative phosphorylation.</text>
</comment>
<keyword evidence="8 19" id="KW-0679">Respiratory chain</keyword>
<evidence type="ECO:0000256" key="16">
    <source>
        <dbReference type="ARBA" id="ARBA00023004"/>
    </source>
</evidence>
<dbReference type="InterPro" id="IPR008168">
    <property type="entry name" value="Cyt_C_IC"/>
</dbReference>
<dbReference type="PROSITE" id="PS51007">
    <property type="entry name" value="CYTC"/>
    <property type="match status" value="2"/>
</dbReference>
<comment type="subunit">
    <text evidence="19">Component of the cbb3-type cytochrome c oxidase.</text>
</comment>
<feature type="transmembrane region" description="Helical" evidence="20">
    <location>
        <begin position="60"/>
        <end position="79"/>
    </location>
</feature>
<dbReference type="SUPFAM" id="SSF46626">
    <property type="entry name" value="Cytochrome c"/>
    <property type="match status" value="2"/>
</dbReference>
<evidence type="ECO:0000256" key="2">
    <source>
        <dbReference type="ARBA" id="ARBA00004673"/>
    </source>
</evidence>
<dbReference type="Pfam" id="PF13442">
    <property type="entry name" value="Cytochrome_CBB3"/>
    <property type="match status" value="2"/>
</dbReference>
<keyword evidence="12 19" id="KW-0375">Hydrogen ion transport</keyword>
<feature type="domain" description="Cytochrome c" evidence="21">
    <location>
        <begin position="148"/>
        <end position="227"/>
    </location>
</feature>
<keyword evidence="13 19" id="KW-0249">Electron transport</keyword>
<evidence type="ECO:0000256" key="12">
    <source>
        <dbReference type="ARBA" id="ARBA00022781"/>
    </source>
</evidence>
<gene>
    <name evidence="22" type="primary">ccoP</name>
    <name evidence="22" type="ORF">RS130_15360</name>
</gene>
<evidence type="ECO:0000256" key="19">
    <source>
        <dbReference type="PIRNR" id="PIRNR000006"/>
    </source>
</evidence>
<name>A0ABU3SYK4_9ALTE</name>
<comment type="cofactor">
    <cofactor evidence="19">
        <name>heme c</name>
        <dbReference type="ChEBI" id="CHEBI:61717"/>
    </cofactor>
    <text evidence="19">Binds 2 heme C groups per subunit.</text>
</comment>
<evidence type="ECO:0000256" key="7">
    <source>
        <dbReference type="ARBA" id="ARBA00022617"/>
    </source>
</evidence>
<evidence type="ECO:0000256" key="20">
    <source>
        <dbReference type="SAM" id="Phobius"/>
    </source>
</evidence>
<keyword evidence="7 19" id="KW-0349">Heme</keyword>
<dbReference type="InterPro" id="IPR004678">
    <property type="entry name" value="Cyt_c_oxidase_cbb3_su3"/>
</dbReference>
<evidence type="ECO:0000256" key="18">
    <source>
        <dbReference type="ARBA" id="ARBA00023136"/>
    </source>
</evidence>
<dbReference type="InterPro" id="IPR050597">
    <property type="entry name" value="Cytochrome_c_Oxidase_Subunit"/>
</dbReference>
<keyword evidence="17 19" id="KW-0406">Ion transport</keyword>
<comment type="similarity">
    <text evidence="3 19">Belongs to the CcoP / FixP family.</text>
</comment>
<evidence type="ECO:0000256" key="15">
    <source>
        <dbReference type="ARBA" id="ARBA00023002"/>
    </source>
</evidence>
<dbReference type="RefSeq" id="WP_316026649.1">
    <property type="nucleotide sequence ID" value="NZ_JAWDIO010000002.1"/>
</dbReference>
<evidence type="ECO:0000256" key="4">
    <source>
        <dbReference type="ARBA" id="ARBA00022448"/>
    </source>
</evidence>
<dbReference type="EMBL" id="JAWDIO010000002">
    <property type="protein sequence ID" value="MDU0355094.1"/>
    <property type="molecule type" value="Genomic_DNA"/>
</dbReference>
<dbReference type="PANTHER" id="PTHR33751:SF1">
    <property type="entry name" value="CBB3-TYPE CYTOCHROME C OXIDASE SUBUNIT FIXP"/>
    <property type="match status" value="1"/>
</dbReference>
<keyword evidence="5 19" id="KW-1003">Cell membrane</keyword>
<keyword evidence="4 19" id="KW-0813">Transport</keyword>
<keyword evidence="11" id="KW-0677">Repeat</keyword>
<accession>A0ABU3SYK4</accession>
<keyword evidence="10 19" id="KW-0479">Metal-binding</keyword>
<protein>
    <recommendedName>
        <fullName evidence="19">Cbb3-type cytochrome c oxidase subunit</fullName>
    </recommendedName>
</protein>
<evidence type="ECO:0000313" key="22">
    <source>
        <dbReference type="EMBL" id="MDU0355094.1"/>
    </source>
</evidence>
<dbReference type="InterPro" id="IPR038414">
    <property type="entry name" value="CcoP_N_sf"/>
</dbReference>
<dbReference type="Pfam" id="PF14715">
    <property type="entry name" value="FixP_N"/>
    <property type="match status" value="1"/>
</dbReference>
<evidence type="ECO:0000256" key="9">
    <source>
        <dbReference type="ARBA" id="ARBA00022692"/>
    </source>
</evidence>
<evidence type="ECO:0000256" key="6">
    <source>
        <dbReference type="ARBA" id="ARBA00022519"/>
    </source>
</evidence>
<evidence type="ECO:0000256" key="17">
    <source>
        <dbReference type="ARBA" id="ARBA00023065"/>
    </source>
</evidence>
<dbReference type="Proteomes" id="UP001247805">
    <property type="component" value="Unassembled WGS sequence"/>
</dbReference>
<dbReference type="InterPro" id="IPR009056">
    <property type="entry name" value="Cyt_c-like_dom"/>
</dbReference>
<dbReference type="InterPro" id="IPR036909">
    <property type="entry name" value="Cyt_c-like_dom_sf"/>
</dbReference>
<evidence type="ECO:0000256" key="5">
    <source>
        <dbReference type="ARBA" id="ARBA00022475"/>
    </source>
</evidence>
<keyword evidence="6 19" id="KW-0997">Cell inner membrane</keyword>
<comment type="caution">
    <text evidence="22">The sequence shown here is derived from an EMBL/GenBank/DDBJ whole genome shotgun (WGS) entry which is preliminary data.</text>
</comment>
<comment type="function">
    <text evidence="19">C-type cytochrome. Part of the cbb3-type cytochrome c oxidase complex.</text>
</comment>
<dbReference type="NCBIfam" id="TIGR00782">
    <property type="entry name" value="ccoP"/>
    <property type="match status" value="1"/>
</dbReference>
<evidence type="ECO:0000256" key="11">
    <source>
        <dbReference type="ARBA" id="ARBA00022737"/>
    </source>
</evidence>
<dbReference type="PANTHER" id="PTHR33751">
    <property type="entry name" value="CBB3-TYPE CYTOCHROME C OXIDASE SUBUNIT FIXP"/>
    <property type="match status" value="1"/>
</dbReference>
<keyword evidence="14 20" id="KW-1133">Transmembrane helix</keyword>
<keyword evidence="16 19" id="KW-0408">Iron</keyword>
<feature type="transmembrane region" description="Helical" evidence="20">
    <location>
        <begin position="6"/>
        <end position="28"/>
    </location>
</feature>
<evidence type="ECO:0000256" key="3">
    <source>
        <dbReference type="ARBA" id="ARBA00006113"/>
    </source>
</evidence>